<dbReference type="Proteomes" id="UP000001306">
    <property type="component" value="Chromosome"/>
</dbReference>
<dbReference type="EMBL" id="AE016822">
    <property type="protein sequence ID" value="AAT90064.1"/>
    <property type="molecule type" value="Genomic_DNA"/>
</dbReference>
<proteinExistence type="predicted"/>
<reference evidence="1 2" key="1">
    <citation type="journal article" date="2004" name="Mol. Plant Microbe Interact.">
        <title>The genome sequence of the Gram-positive sugarcane pathogen Leifsonia xyli subsp. xyli.</title>
        <authorList>
            <person name="Monteiro-Vitorello C.B."/>
            <person name="Camargo L.E.A."/>
            <person name="Van Sluys M.A."/>
            <person name="Kitajima J.P."/>
            <person name="Truffi D."/>
            <person name="do Amaral A.M."/>
            <person name="Harakava R."/>
            <person name="de Oliveira J.C.F."/>
            <person name="Wood D."/>
            <person name="de Oliveira M.C."/>
            <person name="Miyaki C.Y."/>
            <person name="Takita M.A."/>
            <person name="da Silva A.C.R."/>
            <person name="Furlan L.R."/>
            <person name="Carraro D.M."/>
            <person name="Camarotte G."/>
            <person name="Almeida N.F. Jr."/>
            <person name="Carrer H."/>
            <person name="Coutinho L.L."/>
            <person name="El-Dorry H.A."/>
            <person name="Ferro M.I.T."/>
            <person name="Gagliardi P.R."/>
            <person name="Giglioti E."/>
            <person name="Goldman M.H.S."/>
            <person name="Goldman G.H."/>
            <person name="Kimura E.T."/>
            <person name="Ferro E.S."/>
            <person name="Kuramae E.E."/>
            <person name="Lemos E.G.M."/>
            <person name="Lemos M.V.F."/>
            <person name="Mauro S.M.Z."/>
            <person name="Machado M.A."/>
            <person name="Marino C.L."/>
            <person name="Menck C.F."/>
            <person name="Nunes L.R."/>
            <person name="Oliveira R.C."/>
            <person name="Pereira G.G."/>
            <person name="Siqueira W."/>
            <person name="de Souza A.A."/>
            <person name="Tsai S.M."/>
            <person name="Zanca A.S."/>
            <person name="Simpson A.J.G."/>
            <person name="Brumbley S.M."/>
            <person name="Setubal J.C."/>
        </authorList>
    </citation>
    <scope>NUCLEOTIDE SEQUENCE [LARGE SCALE GENOMIC DNA]</scope>
    <source>
        <strain evidence="1 2">CTCB07</strain>
    </source>
</reference>
<sequence>MSACTFLATSTSPITGAESFAGFQADETAAAAASSDWNAFAAHANDYVNQYVAVLKSDWTIDVTPMGNAQHALAEDCSSVGVTLDTD</sequence>
<accession>Q6AC28</accession>
<gene>
    <name evidence="1" type="ordered locus">Lxx24310</name>
</gene>
<keyword evidence="2" id="KW-1185">Reference proteome</keyword>
<dbReference type="KEGG" id="lxx:Lxx24310"/>
<dbReference type="AlphaFoldDB" id="Q6AC28"/>
<dbReference type="RefSeq" id="WP_011187043.1">
    <property type="nucleotide sequence ID" value="NC_006087.1"/>
</dbReference>
<name>Q6AC28_LEIXX</name>
<protein>
    <submittedName>
        <fullName evidence="1">Uncharacterized protein</fullName>
    </submittedName>
</protein>
<organism evidence="1 2">
    <name type="scientific">Leifsonia xyli subsp. xyli (strain CTCB07)</name>
    <dbReference type="NCBI Taxonomy" id="281090"/>
    <lineage>
        <taxon>Bacteria</taxon>
        <taxon>Bacillati</taxon>
        <taxon>Actinomycetota</taxon>
        <taxon>Actinomycetes</taxon>
        <taxon>Micrococcales</taxon>
        <taxon>Microbacteriaceae</taxon>
        <taxon>Leifsonia</taxon>
    </lineage>
</organism>
<evidence type="ECO:0000313" key="2">
    <source>
        <dbReference type="Proteomes" id="UP000001306"/>
    </source>
</evidence>
<dbReference type="HOGENOM" id="CLU_2479542_0_0_11"/>
<evidence type="ECO:0000313" key="1">
    <source>
        <dbReference type="EMBL" id="AAT90064.1"/>
    </source>
</evidence>